<dbReference type="EMBL" id="HBKO01006361">
    <property type="protein sequence ID" value="CAE2197710.1"/>
    <property type="molecule type" value="Transcribed_RNA"/>
</dbReference>
<gene>
    <name evidence="1" type="ORF">CPOL0286_LOCUS3064</name>
</gene>
<reference evidence="1" key="1">
    <citation type="submission" date="2021-01" db="EMBL/GenBank/DDBJ databases">
        <authorList>
            <person name="Corre E."/>
            <person name="Pelletier E."/>
            <person name="Niang G."/>
            <person name="Scheremetjew M."/>
            <person name="Finn R."/>
            <person name="Kale V."/>
            <person name="Holt S."/>
            <person name="Cochrane G."/>
            <person name="Meng A."/>
            <person name="Brown T."/>
            <person name="Cohen L."/>
        </authorList>
    </citation>
    <scope>NUCLEOTIDE SEQUENCE</scope>
    <source>
        <strain evidence="1">UIO037</strain>
    </source>
</reference>
<dbReference type="AlphaFoldDB" id="A0A7S4HFQ7"/>
<evidence type="ECO:0000313" key="1">
    <source>
        <dbReference type="EMBL" id="CAE2197710.1"/>
    </source>
</evidence>
<proteinExistence type="predicted"/>
<sequence>MPRPLESALPVWYITLSSDGEENEMEKRTKNTLRSIKEVHRVDGVRTGELEKYIHGIPPTAMSTDDDERHRRGLGRLASLVSHLMALESIAKHFASTASLHVDPLAVVVQDDFSLEFAQWWGRVGVPFDSFMADAPPDWQMLQLAPVADSALWRELDRAPIGLNVTRLTARWSSLVAPAGLGCYAVRASTAMYFTRTFLRHRRWDVLPYFADAQRRVDLAAVYPEMFLFSRAVAFTALTSPVSYHVEGSWFQRGRTHNDLHSEICARAMLGARWRLWAATQLVGPNASEDREDGDPDPNGSAVITSRMLVSQLTRQRVNECFNTQERFRLNDATAQRLMEHLKRNLTGLRFFDRSFARKLSRRRLA</sequence>
<protein>
    <submittedName>
        <fullName evidence="1">Uncharacterized protein</fullName>
    </submittedName>
</protein>
<accession>A0A7S4HFQ7</accession>
<organism evidence="1">
    <name type="scientific">Prymnesium polylepis</name>
    <dbReference type="NCBI Taxonomy" id="72548"/>
    <lineage>
        <taxon>Eukaryota</taxon>
        <taxon>Haptista</taxon>
        <taxon>Haptophyta</taxon>
        <taxon>Prymnesiophyceae</taxon>
        <taxon>Prymnesiales</taxon>
        <taxon>Prymnesiaceae</taxon>
        <taxon>Prymnesium</taxon>
    </lineage>
</organism>
<name>A0A7S4HFQ7_9EUKA</name>